<dbReference type="AlphaFoldDB" id="A0A1M4ULF5"/>
<evidence type="ECO:0000313" key="2">
    <source>
        <dbReference type="EMBL" id="SHE57612.1"/>
    </source>
</evidence>
<dbReference type="EMBL" id="FQUL01000011">
    <property type="protein sequence ID" value="SHE57612.1"/>
    <property type="molecule type" value="Genomic_DNA"/>
</dbReference>
<reference evidence="3" key="1">
    <citation type="submission" date="2016-11" db="EMBL/GenBank/DDBJ databases">
        <authorList>
            <person name="Varghese N."/>
            <person name="Submissions S."/>
        </authorList>
    </citation>
    <scope>NUCLEOTIDE SEQUENCE [LARGE SCALE GENOMIC DNA]</scope>
    <source>
        <strain evidence="3">DSM 19514</strain>
    </source>
</reference>
<feature type="transmembrane region" description="Helical" evidence="1">
    <location>
        <begin position="20"/>
        <end position="38"/>
    </location>
</feature>
<sequence length="74" mass="7773">MAGQQGQTQAKNGPSRSMTIFLFFLAVVFFVVVGGVIVQNSSLGERSWQQPAVGASYNGYSGAPVGSSIYQSNP</sequence>
<keyword evidence="1" id="KW-0472">Membrane</keyword>
<protein>
    <submittedName>
        <fullName evidence="2">Uncharacterized protein</fullName>
    </submittedName>
</protein>
<name>A0A1M4ULF5_9ACTN</name>
<accession>A0A1M4ULF5</accession>
<evidence type="ECO:0000256" key="1">
    <source>
        <dbReference type="SAM" id="Phobius"/>
    </source>
</evidence>
<keyword evidence="1" id="KW-0812">Transmembrane</keyword>
<dbReference type="STRING" id="1121881.SAMN02745225_01020"/>
<dbReference type="OrthoDB" id="9429768at2"/>
<evidence type="ECO:0000313" key="3">
    <source>
        <dbReference type="Proteomes" id="UP000184295"/>
    </source>
</evidence>
<dbReference type="Proteomes" id="UP000184295">
    <property type="component" value="Unassembled WGS sequence"/>
</dbReference>
<organism evidence="2 3">
    <name type="scientific">Ferrithrix thermotolerans DSM 19514</name>
    <dbReference type="NCBI Taxonomy" id="1121881"/>
    <lineage>
        <taxon>Bacteria</taxon>
        <taxon>Bacillati</taxon>
        <taxon>Actinomycetota</taxon>
        <taxon>Acidimicrobiia</taxon>
        <taxon>Acidimicrobiales</taxon>
        <taxon>Acidimicrobiaceae</taxon>
        <taxon>Ferrithrix</taxon>
    </lineage>
</organism>
<keyword evidence="3" id="KW-1185">Reference proteome</keyword>
<proteinExistence type="predicted"/>
<gene>
    <name evidence="2" type="ORF">SAMN02745225_01020</name>
</gene>
<dbReference type="RefSeq" id="WP_072789520.1">
    <property type="nucleotide sequence ID" value="NZ_FQUL01000011.1"/>
</dbReference>
<keyword evidence="1" id="KW-1133">Transmembrane helix</keyword>